<keyword evidence="1" id="KW-0378">Hydrolase</keyword>
<organism evidence="2 3">
    <name type="scientific">Capsicum annuum</name>
    <name type="common">Capsicum pepper</name>
    <dbReference type="NCBI Taxonomy" id="4072"/>
    <lineage>
        <taxon>Eukaryota</taxon>
        <taxon>Viridiplantae</taxon>
        <taxon>Streptophyta</taxon>
        <taxon>Embryophyta</taxon>
        <taxon>Tracheophyta</taxon>
        <taxon>Spermatophyta</taxon>
        <taxon>Magnoliopsida</taxon>
        <taxon>eudicotyledons</taxon>
        <taxon>Gunneridae</taxon>
        <taxon>Pentapetalae</taxon>
        <taxon>asterids</taxon>
        <taxon>lamiids</taxon>
        <taxon>Solanales</taxon>
        <taxon>Solanaceae</taxon>
        <taxon>Solanoideae</taxon>
        <taxon>Capsiceae</taxon>
        <taxon>Capsicum</taxon>
    </lineage>
</organism>
<dbReference type="AlphaFoldDB" id="A0A2G2YWZ3"/>
<dbReference type="GO" id="GO:0016787">
    <property type="term" value="F:hydrolase activity"/>
    <property type="evidence" value="ECO:0007669"/>
    <property type="project" value="UniProtKB-KW"/>
</dbReference>
<gene>
    <name evidence="2" type="ORF">T459_21543</name>
</gene>
<reference evidence="2 3" key="2">
    <citation type="journal article" date="2017" name="Genome Biol.">
        <title>New reference genome sequences of hot pepper reveal the massive evolution of plant disease-resistance genes by retroduplication.</title>
        <authorList>
            <person name="Kim S."/>
            <person name="Park J."/>
            <person name="Yeom S.I."/>
            <person name="Kim Y.M."/>
            <person name="Seo E."/>
            <person name="Kim K.T."/>
            <person name="Kim M.S."/>
            <person name="Lee J.M."/>
            <person name="Cheong K."/>
            <person name="Shin H.S."/>
            <person name="Kim S.B."/>
            <person name="Han K."/>
            <person name="Lee J."/>
            <person name="Park M."/>
            <person name="Lee H.A."/>
            <person name="Lee H.Y."/>
            <person name="Lee Y."/>
            <person name="Oh S."/>
            <person name="Lee J.H."/>
            <person name="Choi E."/>
            <person name="Choi E."/>
            <person name="Lee S.E."/>
            <person name="Jeon J."/>
            <person name="Kim H."/>
            <person name="Choi G."/>
            <person name="Song H."/>
            <person name="Lee J."/>
            <person name="Lee S.C."/>
            <person name="Kwon J.K."/>
            <person name="Lee H.Y."/>
            <person name="Koo N."/>
            <person name="Hong Y."/>
            <person name="Kim R.W."/>
            <person name="Kang W.H."/>
            <person name="Huh J.H."/>
            <person name="Kang B.C."/>
            <person name="Yang T.J."/>
            <person name="Lee Y.H."/>
            <person name="Bennetzen J.L."/>
            <person name="Choi D."/>
        </authorList>
    </citation>
    <scope>NUCLEOTIDE SEQUENCE [LARGE SCALE GENOMIC DNA]</scope>
    <source>
        <strain evidence="3">cv. CM334</strain>
    </source>
</reference>
<dbReference type="STRING" id="4072.A0A2G2YWZ3"/>
<proteinExistence type="predicted"/>
<sequence length="130" mass="14565">MFSGGKLKIKGKRVADVVKALIGSYLSSGGEVGTLRFMKWLGMKIYFANAPLLKLFPMNDEKVVNVKYLESLLHYKFQDPSLFVKAQTHGSYMLLGFDDAIRLFSYINVILQKCIVVLIGDVVNLNISLT</sequence>
<keyword evidence="3" id="KW-1185">Reference proteome</keyword>
<protein>
    <submittedName>
        <fullName evidence="2">Uncharacterized protein</fullName>
    </submittedName>
</protein>
<dbReference type="Proteomes" id="UP000222542">
    <property type="component" value="Unassembled WGS sequence"/>
</dbReference>
<evidence type="ECO:0000313" key="3">
    <source>
        <dbReference type="Proteomes" id="UP000222542"/>
    </source>
</evidence>
<evidence type="ECO:0000256" key="1">
    <source>
        <dbReference type="ARBA" id="ARBA00022801"/>
    </source>
</evidence>
<dbReference type="PANTHER" id="PTHR14950:SF70">
    <property type="entry name" value="ENDORIBONUCLEASE DICER HOMOLOG 2"/>
    <property type="match status" value="1"/>
</dbReference>
<dbReference type="Gramene" id="PHT74266">
    <property type="protein sequence ID" value="PHT74266"/>
    <property type="gene ID" value="T459_21543"/>
</dbReference>
<name>A0A2G2YWZ3_CAPAN</name>
<reference evidence="2 3" key="1">
    <citation type="journal article" date="2014" name="Nat. Genet.">
        <title>Genome sequence of the hot pepper provides insights into the evolution of pungency in Capsicum species.</title>
        <authorList>
            <person name="Kim S."/>
            <person name="Park M."/>
            <person name="Yeom S.I."/>
            <person name="Kim Y.M."/>
            <person name="Lee J.M."/>
            <person name="Lee H.A."/>
            <person name="Seo E."/>
            <person name="Choi J."/>
            <person name="Cheong K."/>
            <person name="Kim K.T."/>
            <person name="Jung K."/>
            <person name="Lee G.W."/>
            <person name="Oh S.K."/>
            <person name="Bae C."/>
            <person name="Kim S.B."/>
            <person name="Lee H.Y."/>
            <person name="Kim S.Y."/>
            <person name="Kim M.S."/>
            <person name="Kang B.C."/>
            <person name="Jo Y.D."/>
            <person name="Yang H.B."/>
            <person name="Jeong H.J."/>
            <person name="Kang W.H."/>
            <person name="Kwon J.K."/>
            <person name="Shin C."/>
            <person name="Lim J.Y."/>
            <person name="Park J.H."/>
            <person name="Huh J.H."/>
            <person name="Kim J.S."/>
            <person name="Kim B.D."/>
            <person name="Cohen O."/>
            <person name="Paran I."/>
            <person name="Suh M.C."/>
            <person name="Lee S.B."/>
            <person name="Kim Y.K."/>
            <person name="Shin Y."/>
            <person name="Noh S.J."/>
            <person name="Park J."/>
            <person name="Seo Y.S."/>
            <person name="Kwon S.Y."/>
            <person name="Kim H.A."/>
            <person name="Park J.M."/>
            <person name="Kim H.J."/>
            <person name="Choi S.B."/>
            <person name="Bosland P.W."/>
            <person name="Reeves G."/>
            <person name="Jo S.H."/>
            <person name="Lee B.W."/>
            <person name="Cho H.T."/>
            <person name="Choi H.S."/>
            <person name="Lee M.S."/>
            <person name="Yu Y."/>
            <person name="Do Choi Y."/>
            <person name="Park B.S."/>
            <person name="van Deynze A."/>
            <person name="Ashrafi H."/>
            <person name="Hill T."/>
            <person name="Kim W.T."/>
            <person name="Pai H.S."/>
            <person name="Ahn H.K."/>
            <person name="Yeam I."/>
            <person name="Giovannoni J.J."/>
            <person name="Rose J.K."/>
            <person name="Sorensen I."/>
            <person name="Lee S.J."/>
            <person name="Kim R.W."/>
            <person name="Choi I.Y."/>
            <person name="Choi B.S."/>
            <person name="Lim J.S."/>
            <person name="Lee Y.H."/>
            <person name="Choi D."/>
        </authorList>
    </citation>
    <scope>NUCLEOTIDE SEQUENCE [LARGE SCALE GENOMIC DNA]</scope>
    <source>
        <strain evidence="3">cv. CM334</strain>
    </source>
</reference>
<accession>A0A2G2YWZ3</accession>
<evidence type="ECO:0000313" key="2">
    <source>
        <dbReference type="EMBL" id="PHT74266.1"/>
    </source>
</evidence>
<dbReference type="PANTHER" id="PTHR14950">
    <property type="entry name" value="DICER-RELATED"/>
    <property type="match status" value="1"/>
</dbReference>
<comment type="caution">
    <text evidence="2">The sequence shown here is derived from an EMBL/GenBank/DDBJ whole genome shotgun (WGS) entry which is preliminary data.</text>
</comment>
<dbReference type="EMBL" id="AYRZ02000008">
    <property type="protein sequence ID" value="PHT74266.1"/>
    <property type="molecule type" value="Genomic_DNA"/>
</dbReference>